<reference evidence="1" key="2">
    <citation type="journal article" date="2014" name="ISME J.">
        <title>Microbial stratification in low pH oxic and suboxic macroscopic growths along an acid mine drainage.</title>
        <authorList>
            <person name="Mendez-Garcia C."/>
            <person name="Mesa V."/>
            <person name="Sprenger R.R."/>
            <person name="Richter M."/>
            <person name="Diez M.S."/>
            <person name="Solano J."/>
            <person name="Bargiela R."/>
            <person name="Golyshina O.V."/>
            <person name="Manteca A."/>
            <person name="Ramos J.L."/>
            <person name="Gallego J.R."/>
            <person name="Llorente I."/>
            <person name="Martins Dos Santos V.A."/>
            <person name="Jensen O.N."/>
            <person name="Pelaez A.I."/>
            <person name="Sanchez J."/>
            <person name="Ferrer M."/>
        </authorList>
    </citation>
    <scope>NUCLEOTIDE SEQUENCE</scope>
</reference>
<gene>
    <name evidence="1" type="ORF">B1A_07829</name>
</gene>
<protein>
    <submittedName>
        <fullName evidence="1">Uncharacterized protein</fullName>
    </submittedName>
</protein>
<proteinExistence type="predicted"/>
<organism evidence="1">
    <name type="scientific">mine drainage metagenome</name>
    <dbReference type="NCBI Taxonomy" id="410659"/>
    <lineage>
        <taxon>unclassified sequences</taxon>
        <taxon>metagenomes</taxon>
        <taxon>ecological metagenomes</taxon>
    </lineage>
</organism>
<dbReference type="AlphaFoldDB" id="T1BF20"/>
<accession>T1BF20</accession>
<dbReference type="EMBL" id="AUZX01005608">
    <property type="protein sequence ID" value="EQD67138.1"/>
    <property type="molecule type" value="Genomic_DNA"/>
</dbReference>
<comment type="caution">
    <text evidence="1">The sequence shown here is derived from an EMBL/GenBank/DDBJ whole genome shotgun (WGS) entry which is preliminary data.</text>
</comment>
<feature type="non-terminal residue" evidence="1">
    <location>
        <position position="77"/>
    </location>
</feature>
<reference evidence="1" key="1">
    <citation type="submission" date="2013-08" db="EMBL/GenBank/DDBJ databases">
        <authorList>
            <person name="Mendez C."/>
            <person name="Richter M."/>
            <person name="Ferrer M."/>
            <person name="Sanchez J."/>
        </authorList>
    </citation>
    <scope>NUCLEOTIDE SEQUENCE</scope>
</reference>
<evidence type="ECO:0000313" key="1">
    <source>
        <dbReference type="EMBL" id="EQD67138.1"/>
    </source>
</evidence>
<sequence>MVGYVIFEKSKNQVLSGEGNDSKSFRGGVFLNEKIEDFSRFDPLLGTLLKMGKGRLKIYMGWAPGTGKTRRALLDLQ</sequence>
<name>T1BF20_9ZZZZ</name>